<dbReference type="GO" id="GO:0005876">
    <property type="term" value="C:spindle microtubule"/>
    <property type="evidence" value="ECO:0007669"/>
    <property type="project" value="TreeGrafter"/>
</dbReference>
<dbReference type="GO" id="GO:0072686">
    <property type="term" value="C:mitotic spindle"/>
    <property type="evidence" value="ECO:0007669"/>
    <property type="project" value="TreeGrafter"/>
</dbReference>
<evidence type="ECO:0000313" key="8">
    <source>
        <dbReference type="Proteomes" id="UP000199514"/>
    </source>
</evidence>
<keyword evidence="6" id="KW-0472">Membrane</keyword>
<dbReference type="PANTHER" id="PTHR47970">
    <property type="entry name" value="KINESIN-LIKE PROTEIN KIF11"/>
    <property type="match status" value="1"/>
</dbReference>
<keyword evidence="6" id="KW-1133">Transmembrane helix</keyword>
<feature type="region of interest" description="Disordered" evidence="5">
    <location>
        <begin position="674"/>
        <end position="791"/>
    </location>
</feature>
<dbReference type="PANTHER" id="PTHR47970:SF12">
    <property type="entry name" value="KINESIN FAMILY MEMBER 11"/>
    <property type="match status" value="1"/>
</dbReference>
<keyword evidence="4" id="KW-0206">Cytoskeleton</keyword>
<feature type="compositionally biased region" description="Acidic residues" evidence="5">
    <location>
        <begin position="726"/>
        <end position="735"/>
    </location>
</feature>
<feature type="compositionally biased region" description="Low complexity" evidence="5">
    <location>
        <begin position="752"/>
        <end position="765"/>
    </location>
</feature>
<feature type="compositionally biased region" description="Polar residues" evidence="5">
    <location>
        <begin position="736"/>
        <end position="751"/>
    </location>
</feature>
<evidence type="ECO:0000256" key="4">
    <source>
        <dbReference type="ARBA" id="ARBA00023212"/>
    </source>
</evidence>
<feature type="transmembrane region" description="Helical" evidence="6">
    <location>
        <begin position="59"/>
        <end position="80"/>
    </location>
</feature>
<reference evidence="7 8" key="1">
    <citation type="submission" date="2016-10" db="EMBL/GenBank/DDBJ databases">
        <authorList>
            <person name="de Groot N.N."/>
        </authorList>
    </citation>
    <scope>NUCLEOTIDE SEQUENCE [LARGE SCALE GENOMIC DNA]</scope>
    <source>
        <strain evidence="7 8">DSM 6793</strain>
    </source>
</reference>
<dbReference type="EMBL" id="FOLE01000006">
    <property type="protein sequence ID" value="SFC55645.1"/>
    <property type="molecule type" value="Genomic_DNA"/>
</dbReference>
<dbReference type="OrthoDB" id="9812498at2"/>
<organism evidence="7 8">
    <name type="scientific">Flexibacter flexilis DSM 6793</name>
    <dbReference type="NCBI Taxonomy" id="927664"/>
    <lineage>
        <taxon>Bacteria</taxon>
        <taxon>Pseudomonadati</taxon>
        <taxon>Bacteroidota</taxon>
        <taxon>Cytophagia</taxon>
        <taxon>Cytophagales</taxon>
        <taxon>Flexibacteraceae</taxon>
        <taxon>Flexibacter</taxon>
    </lineage>
</organism>
<feature type="region of interest" description="Disordered" evidence="5">
    <location>
        <begin position="915"/>
        <end position="941"/>
    </location>
</feature>
<evidence type="ECO:0000256" key="2">
    <source>
        <dbReference type="ARBA" id="ARBA00022490"/>
    </source>
</evidence>
<accession>A0A1I1K4V7</accession>
<feature type="region of interest" description="Disordered" evidence="5">
    <location>
        <begin position="1048"/>
        <end position="1078"/>
    </location>
</feature>
<keyword evidence="8" id="KW-1185">Reference proteome</keyword>
<evidence type="ECO:0000256" key="5">
    <source>
        <dbReference type="SAM" id="MobiDB-lite"/>
    </source>
</evidence>
<keyword evidence="2" id="KW-0963">Cytoplasm</keyword>
<proteinExistence type="predicted"/>
<evidence type="ECO:0000256" key="6">
    <source>
        <dbReference type="SAM" id="Phobius"/>
    </source>
</evidence>
<keyword evidence="3" id="KW-0505">Motor protein</keyword>
<dbReference type="GO" id="GO:0008574">
    <property type="term" value="F:plus-end-directed microtubule motor activity"/>
    <property type="evidence" value="ECO:0007669"/>
    <property type="project" value="TreeGrafter"/>
</dbReference>
<evidence type="ECO:0000313" key="7">
    <source>
        <dbReference type="EMBL" id="SFC55645.1"/>
    </source>
</evidence>
<feature type="transmembrane region" description="Helical" evidence="6">
    <location>
        <begin position="151"/>
        <end position="173"/>
    </location>
</feature>
<dbReference type="AlphaFoldDB" id="A0A1I1K4V7"/>
<gene>
    <name evidence="7" type="ORF">SAMN05421780_106242</name>
</gene>
<evidence type="ECO:0000256" key="3">
    <source>
        <dbReference type="ARBA" id="ARBA00023175"/>
    </source>
</evidence>
<feature type="compositionally biased region" description="Basic and acidic residues" evidence="5">
    <location>
        <begin position="1048"/>
        <end position="1070"/>
    </location>
</feature>
<keyword evidence="6" id="KW-0812">Transmembrane</keyword>
<feature type="transmembrane region" description="Helical" evidence="6">
    <location>
        <begin position="21"/>
        <end position="39"/>
    </location>
</feature>
<dbReference type="RefSeq" id="WP_091512822.1">
    <property type="nucleotide sequence ID" value="NZ_FOLE01000006.1"/>
</dbReference>
<dbReference type="InterPro" id="IPR012683">
    <property type="entry name" value="CHP02302_TM"/>
</dbReference>
<sequence length="1115" mass="128198">MIENILIQLKAYKKKYYQNQLLKGALLGVGLLAAAYLLVNVLEYYGNFGKGVRTTLFFSFWGVLAFVFVRWILIPVARLLNLNKALSDEQAAQQIGQFFPEIKDKLLNTLQLSQMTVAENSLLQASIAQKTQELSVVPFTQAINFGENRKYLRYAVPPIGIIILILLFVPQLFTESTTRIWRYQETYLPKAPFDFVLQNSDLKAYQGEDYDIKLRIAGQALPAQVYLQLDGNRKQKMELQANGDYTFTLKNIQKPVGFSFEAAGFNSAEYDLELISRPNLTGFNARLEYPAYLHKRNENLSNVGNFTVPAGTLVRWDFEGIATDSLYVVAGGQMLAAEPESDNHFKASRKFVRSTDYEIKLKNKQAANKENIKYRVDVIPDLHPQITLEQYRDTALFNFMVLGGNISDDYGLTRLQLTYKVTDSKGHLRQKEKHVPIRINSGQASQSYLYQWNIDSLHLKPNESLEYFVTVWDNDGVSGAKSSRSRSYQFQMPSAQDFEKEMDASAEKTEKALDANTNKANELRKELQKVKDRLRGKKTLSWQDKKAIEELLKKKEDLQKQIEQMQKENDLNKEKQERFGQQSQDIKEKYENLQKLMNELLDDKTKKLYEELQKLLEEKTSPEQLQNTLEKIDKQEKNLSKELDRALELFKKLQFEQKMEQSVKKLDELAEKQEKLAEKTEQQQDKKGNEAAQEELKKEQEELNKMFEELKEDLKALEELNKGMEDPSEMPDTENEQQNVDSEQENSSEQLNQKQNSKAAKSQKNAAKEMKKMSKSLQASMESQESQENEENMEDLRNILENLITLSFDQEDLMKEFRQVNQLDPRYITLSQQQLKLKDDAVVIEDSLNALAKRVFQIQSFVTREVGEMKGNMEESVEAIRQRRQGVAAGKQQLAMTSMNNLALLLNDVLKQMQEQMAQSKPGSGKGKKKGKQKGGAGGMSELQKQLNQRIEGLKKSGKSGRELSEELAKLASEQEALRKALQEMEKMSGGGENGGEGGEKEGGQKAGNKLSELKKEMEKTEQDLVNKRITQETINRQREILTRLLEAENAMRQREQDPKRESRTGKELTRQIPPSFEQYLKQKEKQVELLKTISPAVTPFYKQETNRYFQELKN</sequence>
<feature type="region of interest" description="Disordered" evidence="5">
    <location>
        <begin position="986"/>
        <end position="1012"/>
    </location>
</feature>
<evidence type="ECO:0000256" key="1">
    <source>
        <dbReference type="ARBA" id="ARBA00004245"/>
    </source>
</evidence>
<dbReference type="STRING" id="927664.SAMN05421780_106242"/>
<evidence type="ECO:0008006" key="9">
    <source>
        <dbReference type="Google" id="ProtNLM"/>
    </source>
</evidence>
<dbReference type="Proteomes" id="UP000199514">
    <property type="component" value="Unassembled WGS sequence"/>
</dbReference>
<comment type="subcellular location">
    <subcellularLocation>
        <location evidence="1">Cytoplasm</location>
        <location evidence="1">Cytoskeleton</location>
    </subcellularLocation>
</comment>
<feature type="compositionally biased region" description="Basic and acidic residues" evidence="5">
    <location>
        <begin position="674"/>
        <end position="725"/>
    </location>
</feature>
<dbReference type="Pfam" id="PF13779">
    <property type="entry name" value="DUF4175"/>
    <property type="match status" value="1"/>
</dbReference>
<dbReference type="InterPro" id="IPR047149">
    <property type="entry name" value="KIF11-like"/>
</dbReference>
<protein>
    <recommendedName>
        <fullName evidence="9">ATPase</fullName>
    </recommendedName>
</protein>
<dbReference type="GO" id="GO:0051231">
    <property type="term" value="P:spindle elongation"/>
    <property type="evidence" value="ECO:0007669"/>
    <property type="project" value="TreeGrafter"/>
</dbReference>
<name>A0A1I1K4V7_9BACT</name>